<gene>
    <name evidence="2" type="ORF">EJ08DRAFT_589472</name>
</gene>
<dbReference type="InterPro" id="IPR001214">
    <property type="entry name" value="SET_dom"/>
</dbReference>
<dbReference type="Pfam" id="PF00856">
    <property type="entry name" value="SET"/>
    <property type="match status" value="1"/>
</dbReference>
<evidence type="ECO:0000313" key="2">
    <source>
        <dbReference type="EMBL" id="KAF2430251.1"/>
    </source>
</evidence>
<protein>
    <recommendedName>
        <fullName evidence="1">SET domain-containing protein</fullName>
    </recommendedName>
</protein>
<dbReference type="PANTHER" id="PTHR12197:SF273">
    <property type="entry name" value="MYND-TYPE ZINC FINGER PROTEIN SAMB"/>
    <property type="match status" value="1"/>
</dbReference>
<dbReference type="EMBL" id="MU007040">
    <property type="protein sequence ID" value="KAF2430251.1"/>
    <property type="molecule type" value="Genomic_DNA"/>
</dbReference>
<feature type="domain" description="SET" evidence="1">
    <location>
        <begin position="213"/>
        <end position="510"/>
    </location>
</feature>
<dbReference type="OrthoDB" id="438641at2759"/>
<organism evidence="2 3">
    <name type="scientific">Tothia fuscella</name>
    <dbReference type="NCBI Taxonomy" id="1048955"/>
    <lineage>
        <taxon>Eukaryota</taxon>
        <taxon>Fungi</taxon>
        <taxon>Dikarya</taxon>
        <taxon>Ascomycota</taxon>
        <taxon>Pezizomycotina</taxon>
        <taxon>Dothideomycetes</taxon>
        <taxon>Pleosporomycetidae</taxon>
        <taxon>Venturiales</taxon>
        <taxon>Cylindrosympodiaceae</taxon>
        <taxon>Tothia</taxon>
    </lineage>
</organism>
<accession>A0A9P4TYF4</accession>
<keyword evidence="3" id="KW-1185">Reference proteome</keyword>
<proteinExistence type="predicted"/>
<dbReference type="Gene3D" id="1.10.220.160">
    <property type="match status" value="1"/>
</dbReference>
<dbReference type="InterPro" id="IPR046341">
    <property type="entry name" value="SET_dom_sf"/>
</dbReference>
<reference evidence="2" key="1">
    <citation type="journal article" date="2020" name="Stud. Mycol.">
        <title>101 Dothideomycetes genomes: a test case for predicting lifestyles and emergence of pathogens.</title>
        <authorList>
            <person name="Haridas S."/>
            <person name="Albert R."/>
            <person name="Binder M."/>
            <person name="Bloem J."/>
            <person name="Labutti K."/>
            <person name="Salamov A."/>
            <person name="Andreopoulos B."/>
            <person name="Baker S."/>
            <person name="Barry K."/>
            <person name="Bills G."/>
            <person name="Bluhm B."/>
            <person name="Cannon C."/>
            <person name="Castanera R."/>
            <person name="Culley D."/>
            <person name="Daum C."/>
            <person name="Ezra D."/>
            <person name="Gonzalez J."/>
            <person name="Henrissat B."/>
            <person name="Kuo A."/>
            <person name="Liang C."/>
            <person name="Lipzen A."/>
            <person name="Lutzoni F."/>
            <person name="Magnuson J."/>
            <person name="Mondo S."/>
            <person name="Nolan M."/>
            <person name="Ohm R."/>
            <person name="Pangilinan J."/>
            <person name="Park H.-J."/>
            <person name="Ramirez L."/>
            <person name="Alfaro M."/>
            <person name="Sun H."/>
            <person name="Tritt A."/>
            <person name="Yoshinaga Y."/>
            <person name="Zwiers L.-H."/>
            <person name="Turgeon B."/>
            <person name="Goodwin S."/>
            <person name="Spatafora J."/>
            <person name="Crous P."/>
            <person name="Grigoriev I."/>
        </authorList>
    </citation>
    <scope>NUCLEOTIDE SEQUENCE</scope>
    <source>
        <strain evidence="2">CBS 130266</strain>
    </source>
</reference>
<dbReference type="Gene3D" id="6.10.140.2220">
    <property type="match status" value="1"/>
</dbReference>
<dbReference type="InterPro" id="IPR050869">
    <property type="entry name" value="H3K4_H4K5_MeTrfase"/>
</dbReference>
<dbReference type="GO" id="GO:0005634">
    <property type="term" value="C:nucleus"/>
    <property type="evidence" value="ECO:0007669"/>
    <property type="project" value="TreeGrafter"/>
</dbReference>
<comment type="caution">
    <text evidence="2">The sequence shown here is derived from an EMBL/GenBank/DDBJ whole genome shotgun (WGS) entry which is preliminary data.</text>
</comment>
<dbReference type="AlphaFoldDB" id="A0A9P4TYF4"/>
<dbReference type="PANTHER" id="PTHR12197">
    <property type="entry name" value="HISTONE-LYSINE N-METHYLTRANSFERASE SMYD"/>
    <property type="match status" value="1"/>
</dbReference>
<dbReference type="Proteomes" id="UP000800235">
    <property type="component" value="Unassembled WGS sequence"/>
</dbReference>
<evidence type="ECO:0000259" key="1">
    <source>
        <dbReference type="PROSITE" id="PS50280"/>
    </source>
</evidence>
<dbReference type="SUPFAM" id="SSF82199">
    <property type="entry name" value="SET domain"/>
    <property type="match status" value="1"/>
</dbReference>
<dbReference type="PROSITE" id="PS50280">
    <property type="entry name" value="SET"/>
    <property type="match status" value="1"/>
</dbReference>
<dbReference type="Gene3D" id="2.170.270.10">
    <property type="entry name" value="SET domain"/>
    <property type="match status" value="1"/>
</dbReference>
<sequence length="549" mass="62338">MSDTRDFVISPIRENPYSINARLALARHYSSLGYPDLAAGEAYMALLLIDEIREDFGEYHDEVMGAAAVDLGVEISSKEKIDRSKGTRRWAHSVCLWYSSRIARLTNSVRYSILAVNLLLCDNLRSAHEFIINRYNHNHPDDRLEDLESRVKQSLREYYQSRAIEYPGDLLVQDYPDRGYVRRELYPWNNHEPDRFLDKSIVHLNDQLRTVAPDLEVKIIELPDLAINSATMIKQLGLFAKRDIQPGESILHEKSLLTATRRLNDAFCDACSAALPTLQELAASGAVDTVKSCPECEETVFCSQDCLDLAQESYHPAVCGADVSSISKDAPAEDMADALYSLLLLRALAMAAHQEVNPLDLLEVKFIWGDYTNNRIDTETLSSRDPFHAFPRTLPFSFHSNVLLPIHILEKMDINIFTTSHLYAPWVTNTLYAKFRGTASARQGLDGKPEVSAVHPLWCLANHSCDPNVSWEKEGSIKFWARKERVKWKGKEQRADPGIKKGDELLSHYCDIDLSVKERREWAFGALGGDCQCERCLWEATKVDQYCTF</sequence>
<name>A0A9P4TYF4_9PEZI</name>
<evidence type="ECO:0000313" key="3">
    <source>
        <dbReference type="Proteomes" id="UP000800235"/>
    </source>
</evidence>